<evidence type="ECO:0000256" key="4">
    <source>
        <dbReference type="ARBA" id="ARBA00022798"/>
    </source>
</evidence>
<dbReference type="STRING" id="626887.J057_09606"/>
<reference evidence="10 11" key="1">
    <citation type="journal article" date="2013" name="Genome Announc.">
        <title>Genome Sequence of the Polycyclic Aromatic Hydrocarbon-Degrading Bacterium Strain Marinobacter nanhaiticus D15-8WT.</title>
        <authorList>
            <person name="Cui Z."/>
            <person name="Gao W."/>
            <person name="Li Q."/>
            <person name="Xu G."/>
            <person name="Zheng L."/>
        </authorList>
    </citation>
    <scope>NUCLEOTIDE SEQUENCE [LARGE SCALE GENOMIC DNA]</scope>
    <source>
        <strain evidence="10 11">D15-8W</strain>
    </source>
</reference>
<feature type="domain" description="GP-PDE" evidence="9">
    <location>
        <begin position="95"/>
        <end position="411"/>
    </location>
</feature>
<keyword evidence="11" id="KW-1185">Reference proteome</keyword>
<dbReference type="InterPro" id="IPR030395">
    <property type="entry name" value="GP_PDE_dom"/>
</dbReference>
<organism evidence="10 11">
    <name type="scientific">Marinobacter nanhaiticus D15-8W</name>
    <dbReference type="NCBI Taxonomy" id="626887"/>
    <lineage>
        <taxon>Bacteria</taxon>
        <taxon>Pseudomonadati</taxon>
        <taxon>Pseudomonadota</taxon>
        <taxon>Gammaproteobacteria</taxon>
        <taxon>Pseudomonadales</taxon>
        <taxon>Marinobacteraceae</taxon>
        <taxon>Marinobacter</taxon>
    </lineage>
</organism>
<evidence type="ECO:0000256" key="3">
    <source>
        <dbReference type="ARBA" id="ARBA00022729"/>
    </source>
</evidence>
<feature type="region of interest" description="Disordered" evidence="7">
    <location>
        <begin position="29"/>
        <end position="49"/>
    </location>
</feature>
<keyword evidence="4" id="KW-0319">Glycerol metabolism</keyword>
<evidence type="ECO:0000256" key="1">
    <source>
        <dbReference type="ARBA" id="ARBA00007277"/>
    </source>
</evidence>
<dbReference type="GO" id="GO:0008889">
    <property type="term" value="F:glycerophosphodiester phosphodiesterase activity"/>
    <property type="evidence" value="ECO:0007669"/>
    <property type="project" value="UniProtKB-EC"/>
</dbReference>
<evidence type="ECO:0000256" key="8">
    <source>
        <dbReference type="SAM" id="SignalP"/>
    </source>
</evidence>
<dbReference type="PROSITE" id="PS51704">
    <property type="entry name" value="GP_PDE"/>
    <property type="match status" value="1"/>
</dbReference>
<keyword evidence="5" id="KW-0378">Hydrolase</keyword>
<dbReference type="Pfam" id="PF03009">
    <property type="entry name" value="GDPD"/>
    <property type="match status" value="1"/>
</dbReference>
<keyword evidence="3 8" id="KW-0732">Signal</keyword>
<dbReference type="HOGENOM" id="CLU_036449_0_0_6"/>
<dbReference type="CDD" id="cd08560">
    <property type="entry name" value="GDPD_EcGlpQ_like_1"/>
    <property type="match status" value="1"/>
</dbReference>
<protein>
    <recommendedName>
        <fullName evidence="2">glycerophosphodiester phosphodiesterase</fullName>
        <ecNumber evidence="2">3.1.4.46</ecNumber>
    </recommendedName>
</protein>
<evidence type="ECO:0000256" key="5">
    <source>
        <dbReference type="ARBA" id="ARBA00022801"/>
    </source>
</evidence>
<proteinExistence type="inferred from homology"/>
<dbReference type="Gene3D" id="3.20.20.190">
    <property type="entry name" value="Phosphatidylinositol (PI) phosphodiesterase"/>
    <property type="match status" value="1"/>
</dbReference>
<dbReference type="PANTHER" id="PTHR43620:SF7">
    <property type="entry name" value="GLYCEROPHOSPHODIESTER PHOSPHODIESTERASE GDPD5-RELATED"/>
    <property type="match status" value="1"/>
</dbReference>
<evidence type="ECO:0000313" key="10">
    <source>
        <dbReference type="EMBL" id="ENO15598.1"/>
    </source>
</evidence>
<feature type="chain" id="PRO_5004127502" description="glycerophosphodiester phosphodiesterase" evidence="8">
    <location>
        <begin position="26"/>
        <end position="442"/>
    </location>
</feature>
<dbReference type="SUPFAM" id="SSF51695">
    <property type="entry name" value="PLC-like phosphodiesterases"/>
    <property type="match status" value="1"/>
</dbReference>
<dbReference type="AlphaFoldDB" id="N6X3F9"/>
<dbReference type="PATRIC" id="fig|626887.3.peg.1928"/>
<dbReference type="EC" id="3.1.4.46" evidence="2"/>
<feature type="compositionally biased region" description="Basic and acidic residues" evidence="7">
    <location>
        <begin position="31"/>
        <end position="49"/>
    </location>
</feature>
<sequence>MKYGSIRWLVLTLIVASFGSAPLFAESLNNDNRDRDGKDRGWHDDRDWHDRHKHDRNPFAIQVGPRPFYLVNDMDDGRLKRKLASCEGKPLKRTEFSIGHRGAPLQFPEHTRESYVAAARMGAGIVECDVAFTKDRELVCRHAQNDLHTTTNIVTIPELNAKCNQPFVPADPATGTPAQAECRTSDITLAEFKQLRGKMDAFNPQATTPEEYVQGTADWRTDLYATETSGTLMTHKESIELFQELGVKFTPELKTPVVDMPYEGEYTQEDYARQLIAEYEEAGIDPSDVWPQSFLLDDVLFWIKNTPAYGRQAVFLDERPNDQDVSSLEYMRSLKRQGVNIIAPAIWKMLTLGPRGEIVPSDYAENARRAGLDMIAWSLERSGPLSTGGGWYYQSVTDAINNDGDMFTVLDVLARDVGVIGVFSDWPATTTYYASCMLNGRR</sequence>
<dbReference type="RefSeq" id="WP_004579894.1">
    <property type="nucleotide sequence ID" value="NZ_AP028878.1"/>
</dbReference>
<dbReference type="OrthoDB" id="9795622at2"/>
<evidence type="ECO:0000256" key="2">
    <source>
        <dbReference type="ARBA" id="ARBA00012247"/>
    </source>
</evidence>
<comment type="similarity">
    <text evidence="1">Belongs to the glycerophosphoryl diester phosphodiesterase family.</text>
</comment>
<comment type="catalytic activity">
    <reaction evidence="6">
        <text>a sn-glycero-3-phosphodiester + H2O = an alcohol + sn-glycerol 3-phosphate + H(+)</text>
        <dbReference type="Rhea" id="RHEA:12969"/>
        <dbReference type="ChEBI" id="CHEBI:15377"/>
        <dbReference type="ChEBI" id="CHEBI:15378"/>
        <dbReference type="ChEBI" id="CHEBI:30879"/>
        <dbReference type="ChEBI" id="CHEBI:57597"/>
        <dbReference type="ChEBI" id="CHEBI:83408"/>
        <dbReference type="EC" id="3.1.4.46"/>
    </reaction>
</comment>
<dbReference type="PANTHER" id="PTHR43620">
    <property type="entry name" value="GLYCEROPHOSPHORYL DIESTER PHOSPHODIESTERASE"/>
    <property type="match status" value="1"/>
</dbReference>
<dbReference type="Proteomes" id="UP000013165">
    <property type="component" value="Unassembled WGS sequence"/>
</dbReference>
<dbReference type="GO" id="GO:0006071">
    <property type="term" value="P:glycerol metabolic process"/>
    <property type="evidence" value="ECO:0007669"/>
    <property type="project" value="UniProtKB-KW"/>
</dbReference>
<evidence type="ECO:0000256" key="6">
    <source>
        <dbReference type="ARBA" id="ARBA00047512"/>
    </source>
</evidence>
<dbReference type="InterPro" id="IPR017946">
    <property type="entry name" value="PLC-like_Pdiesterase_TIM-brl"/>
</dbReference>
<comment type="caution">
    <text evidence="10">The sequence shown here is derived from an EMBL/GenBank/DDBJ whole genome shotgun (WGS) entry which is preliminary data.</text>
</comment>
<dbReference type="EMBL" id="APLQ01000011">
    <property type="protein sequence ID" value="ENO15598.1"/>
    <property type="molecule type" value="Genomic_DNA"/>
</dbReference>
<gene>
    <name evidence="10" type="ORF">J057_09606</name>
</gene>
<evidence type="ECO:0000259" key="9">
    <source>
        <dbReference type="PROSITE" id="PS51704"/>
    </source>
</evidence>
<evidence type="ECO:0000256" key="7">
    <source>
        <dbReference type="SAM" id="MobiDB-lite"/>
    </source>
</evidence>
<dbReference type="GO" id="GO:0006629">
    <property type="term" value="P:lipid metabolic process"/>
    <property type="evidence" value="ECO:0007669"/>
    <property type="project" value="InterPro"/>
</dbReference>
<name>N6X3F9_9GAMM</name>
<feature type="signal peptide" evidence="8">
    <location>
        <begin position="1"/>
        <end position="25"/>
    </location>
</feature>
<dbReference type="eggNOG" id="COG0584">
    <property type="taxonomic scope" value="Bacteria"/>
</dbReference>
<evidence type="ECO:0000313" key="11">
    <source>
        <dbReference type="Proteomes" id="UP000013165"/>
    </source>
</evidence>
<accession>N6X3F9</accession>